<dbReference type="InterPro" id="IPR053140">
    <property type="entry name" value="GDSL_Rv0518-like"/>
</dbReference>
<gene>
    <name evidence="2" type="ORF">Apa02nite_034640</name>
</gene>
<dbReference type="PANTHER" id="PTHR43784:SF2">
    <property type="entry name" value="GDSL-LIKE LIPASE_ACYLHYDROLASE, PUTATIVE (AFU_ORTHOLOGUE AFUA_2G00820)-RELATED"/>
    <property type="match status" value="1"/>
</dbReference>
<organism evidence="2 3">
    <name type="scientific">Actinoplanes palleronii</name>
    <dbReference type="NCBI Taxonomy" id="113570"/>
    <lineage>
        <taxon>Bacteria</taxon>
        <taxon>Bacillati</taxon>
        <taxon>Actinomycetota</taxon>
        <taxon>Actinomycetes</taxon>
        <taxon>Micromonosporales</taxon>
        <taxon>Micromonosporaceae</taxon>
        <taxon>Actinoplanes</taxon>
    </lineage>
</organism>
<protein>
    <submittedName>
        <fullName evidence="2">SGNH hydrolase</fullName>
    </submittedName>
</protein>
<reference evidence="2 3" key="1">
    <citation type="submission" date="2021-01" db="EMBL/GenBank/DDBJ databases">
        <title>Whole genome shotgun sequence of Actinoplanes palleronii NBRC 14916.</title>
        <authorList>
            <person name="Komaki H."/>
            <person name="Tamura T."/>
        </authorList>
    </citation>
    <scope>NUCLEOTIDE SEQUENCE [LARGE SCALE GENOMIC DNA]</scope>
    <source>
        <strain evidence="2 3">NBRC 14916</strain>
    </source>
</reference>
<dbReference type="Gene3D" id="3.40.50.1110">
    <property type="entry name" value="SGNH hydrolase"/>
    <property type="match status" value="1"/>
</dbReference>
<keyword evidence="3" id="KW-1185">Reference proteome</keyword>
<sequence length="383" mass="39870">MTETDGWVRTWGAAPQAPGAAVAALEPFADATLRQQVRISGGGRRVRVRFTNEYGTAPLTIGAARLAPAGTGHPLTFAGRPTVTVPPGAPILSDPLDLPLPALARLDISLYLPGHVASCTVHGRPVRAGWIAPGNAVLAPTPPADATPLPARALLAAVEVLPDGPATTVVVLGDSITDGFGSSPDADHSWPDRLAERAAQTGRAVHVVNQGISGNRLLNGGHGDAALARFDRDVLATPGLGHVVLAIGLGDLAISYAPRGDDSPLAGFLTMFPGGPVTADDVIAGYRQLTARAREHGVRVCAATLTPYERDDMFSSGGETARTAVNAWIRGSGAFDAVLDFDAVWRDPERPARTRDGFHADDVHGNDAGYRALADSIDLSLFR</sequence>
<accession>A0ABQ4B9N0</accession>
<feature type="domain" description="SGNH hydrolase-type esterase" evidence="1">
    <location>
        <begin position="171"/>
        <end position="372"/>
    </location>
</feature>
<dbReference type="Proteomes" id="UP000624709">
    <property type="component" value="Unassembled WGS sequence"/>
</dbReference>
<evidence type="ECO:0000313" key="3">
    <source>
        <dbReference type="Proteomes" id="UP000624709"/>
    </source>
</evidence>
<name>A0ABQ4B9N0_9ACTN</name>
<evidence type="ECO:0000313" key="2">
    <source>
        <dbReference type="EMBL" id="GIE67356.1"/>
    </source>
</evidence>
<proteinExistence type="predicted"/>
<dbReference type="InterPro" id="IPR013830">
    <property type="entry name" value="SGNH_hydro"/>
</dbReference>
<comment type="caution">
    <text evidence="2">The sequence shown here is derived from an EMBL/GenBank/DDBJ whole genome shotgun (WGS) entry which is preliminary data.</text>
</comment>
<dbReference type="RefSeq" id="WP_203825861.1">
    <property type="nucleotide sequence ID" value="NZ_BAAATY010000014.1"/>
</dbReference>
<dbReference type="SUPFAM" id="SSF52266">
    <property type="entry name" value="SGNH hydrolase"/>
    <property type="match status" value="1"/>
</dbReference>
<dbReference type="InterPro" id="IPR036514">
    <property type="entry name" value="SGNH_hydro_sf"/>
</dbReference>
<dbReference type="Pfam" id="PF13472">
    <property type="entry name" value="Lipase_GDSL_2"/>
    <property type="match status" value="1"/>
</dbReference>
<dbReference type="CDD" id="cd01830">
    <property type="entry name" value="XynE_like"/>
    <property type="match status" value="1"/>
</dbReference>
<keyword evidence="2" id="KW-0378">Hydrolase</keyword>
<evidence type="ECO:0000259" key="1">
    <source>
        <dbReference type="Pfam" id="PF13472"/>
    </source>
</evidence>
<dbReference type="PANTHER" id="PTHR43784">
    <property type="entry name" value="GDSL-LIKE LIPASE/ACYLHYDROLASE, PUTATIVE (AFU_ORTHOLOGUE AFUA_2G00820)-RELATED"/>
    <property type="match status" value="1"/>
</dbReference>
<dbReference type="GO" id="GO:0016787">
    <property type="term" value="F:hydrolase activity"/>
    <property type="evidence" value="ECO:0007669"/>
    <property type="project" value="UniProtKB-KW"/>
</dbReference>
<dbReference type="EMBL" id="BOMS01000046">
    <property type="protein sequence ID" value="GIE67356.1"/>
    <property type="molecule type" value="Genomic_DNA"/>
</dbReference>